<evidence type="ECO:0000256" key="3">
    <source>
        <dbReference type="ARBA" id="ARBA00022448"/>
    </source>
</evidence>
<evidence type="ECO:0000256" key="10">
    <source>
        <dbReference type="ARBA" id="ARBA00029983"/>
    </source>
</evidence>
<sequence length="593" mass="68255">MRFRAPRSVSPSPERGYRRHRSTSTFGLQSDSDSEDYDSGLEPSFNADSDDEDARSSASSSASSSSLHLVSDINKLSIRPRHISRTAHEEKEIEETVASIRLRTRYNDPYEDWERQTRLDALETARKEYPSHLKDNLAKSEKAMLEERIYRSGVHIAQVNQSLEVFRVKMLPGDNALLEKWQHRTTQLWENIEVALKLESKIVAKRLAEEQKMRDEQERKRKEADETKRQEEEKRKREEEAKKQEEEEKRKVEEERKREEALEQEQWAKAEEEKNKRLTEETELRKTMSFTPAQDDWRDTRTNLYQLKSGPVKHIKDTQNRVRGEFRRKITPKIGQLTNDALSVRKISNELLELIMSTKAQNASPALYPTICSVLAKAIILQAETEVTAEKRSAEPLAQVTFALLERLEHFPSILWSKIVQRCGGWPISILVPPVDVDGLPWNSPKDRVKASGVRQSSTSDGPESTEEYATRVAAIMRVYFHILKIRPGNQPLDQHFQMSRYWTWFARIMSDTRLLADPAAPQLLYTGLEVMGLDAVAIFGQQWIKMLNLIYKGVTVGWEEGKLIGGNSPFGAAARTRVVLTLEDIYNGIHAR</sequence>
<evidence type="ECO:0000256" key="5">
    <source>
        <dbReference type="ARBA" id="ARBA00022927"/>
    </source>
</evidence>
<proteinExistence type="inferred from homology"/>
<dbReference type="OrthoDB" id="420884at2759"/>
<keyword evidence="3" id="KW-0813">Transport</keyword>
<evidence type="ECO:0000256" key="2">
    <source>
        <dbReference type="ARBA" id="ARBA00011056"/>
    </source>
</evidence>
<evidence type="ECO:0000313" key="13">
    <source>
        <dbReference type="Proteomes" id="UP000567179"/>
    </source>
</evidence>
<comment type="similarity">
    <text evidence="2">Belongs to the GLE1 family.</text>
</comment>
<dbReference type="Gene3D" id="1.25.40.510">
    <property type="entry name" value="GLE1-like"/>
    <property type="match status" value="1"/>
</dbReference>
<keyword evidence="5" id="KW-0653">Protein transport</keyword>
<dbReference type="InterPro" id="IPR012476">
    <property type="entry name" value="GLE1"/>
</dbReference>
<keyword evidence="8" id="KW-0539">Nucleus</keyword>
<dbReference type="GO" id="GO:0044614">
    <property type="term" value="C:nuclear pore cytoplasmic filaments"/>
    <property type="evidence" value="ECO:0007669"/>
    <property type="project" value="TreeGrafter"/>
</dbReference>
<feature type="region of interest" description="Disordered" evidence="11">
    <location>
        <begin position="210"/>
        <end position="287"/>
    </location>
</feature>
<dbReference type="GO" id="GO:0015031">
    <property type="term" value="P:protein transport"/>
    <property type="evidence" value="ECO:0007669"/>
    <property type="project" value="UniProtKB-KW"/>
</dbReference>
<evidence type="ECO:0000256" key="11">
    <source>
        <dbReference type="SAM" id="MobiDB-lite"/>
    </source>
</evidence>
<evidence type="ECO:0000256" key="1">
    <source>
        <dbReference type="ARBA" id="ARBA00004567"/>
    </source>
</evidence>
<comment type="subcellular location">
    <subcellularLocation>
        <location evidence="1">Nucleus</location>
        <location evidence="1">Nuclear pore complex</location>
    </subcellularLocation>
</comment>
<dbReference type="GO" id="GO:0016973">
    <property type="term" value="P:poly(A)+ mRNA export from nucleus"/>
    <property type="evidence" value="ECO:0007669"/>
    <property type="project" value="InterPro"/>
</dbReference>
<dbReference type="GO" id="GO:0005737">
    <property type="term" value="C:cytoplasm"/>
    <property type="evidence" value="ECO:0007669"/>
    <property type="project" value="TreeGrafter"/>
</dbReference>
<dbReference type="EMBL" id="JAACJJ010000058">
    <property type="protein sequence ID" value="KAF5309867.1"/>
    <property type="molecule type" value="Genomic_DNA"/>
</dbReference>
<feature type="region of interest" description="Disordered" evidence="11">
    <location>
        <begin position="447"/>
        <end position="466"/>
    </location>
</feature>
<dbReference type="GO" id="GO:0005543">
    <property type="term" value="F:phospholipid binding"/>
    <property type="evidence" value="ECO:0007669"/>
    <property type="project" value="TreeGrafter"/>
</dbReference>
<evidence type="ECO:0000256" key="6">
    <source>
        <dbReference type="ARBA" id="ARBA00023010"/>
    </source>
</evidence>
<protein>
    <recommendedName>
        <fullName evidence="9">mRNA export factor GLE1</fullName>
    </recommendedName>
    <alternativeName>
        <fullName evidence="10">Nucleoporin GLE1</fullName>
    </alternativeName>
</protein>
<feature type="compositionally biased region" description="Low complexity" evidence="11">
    <location>
        <begin position="56"/>
        <end position="66"/>
    </location>
</feature>
<evidence type="ECO:0000256" key="7">
    <source>
        <dbReference type="ARBA" id="ARBA00023132"/>
    </source>
</evidence>
<accession>A0A8H5ERL8</accession>
<dbReference type="Pfam" id="PF07817">
    <property type="entry name" value="GLE1"/>
    <property type="match status" value="1"/>
</dbReference>
<feature type="compositionally biased region" description="Basic and acidic residues" evidence="11">
    <location>
        <begin position="210"/>
        <end position="286"/>
    </location>
</feature>
<name>A0A8H5ERL8_9AGAR</name>
<evidence type="ECO:0000256" key="9">
    <source>
        <dbReference type="ARBA" id="ARBA00026227"/>
    </source>
</evidence>
<gene>
    <name evidence="12" type="ORF">D9619_010369</name>
</gene>
<dbReference type="Proteomes" id="UP000567179">
    <property type="component" value="Unassembled WGS sequence"/>
</dbReference>
<organism evidence="12 13">
    <name type="scientific">Psilocybe cf. subviscida</name>
    <dbReference type="NCBI Taxonomy" id="2480587"/>
    <lineage>
        <taxon>Eukaryota</taxon>
        <taxon>Fungi</taxon>
        <taxon>Dikarya</taxon>
        <taxon>Basidiomycota</taxon>
        <taxon>Agaricomycotina</taxon>
        <taxon>Agaricomycetes</taxon>
        <taxon>Agaricomycetidae</taxon>
        <taxon>Agaricales</taxon>
        <taxon>Agaricineae</taxon>
        <taxon>Strophariaceae</taxon>
        <taxon>Psilocybe</taxon>
    </lineage>
</organism>
<evidence type="ECO:0000256" key="4">
    <source>
        <dbReference type="ARBA" id="ARBA00022816"/>
    </source>
</evidence>
<dbReference type="PANTHER" id="PTHR12960:SF0">
    <property type="entry name" value="MRNA EXPORT FACTOR GLE1"/>
    <property type="match status" value="1"/>
</dbReference>
<keyword evidence="13" id="KW-1185">Reference proteome</keyword>
<feature type="region of interest" description="Disordered" evidence="11">
    <location>
        <begin position="1"/>
        <end position="66"/>
    </location>
</feature>
<dbReference type="PANTHER" id="PTHR12960">
    <property type="entry name" value="GLE-1-RELATED"/>
    <property type="match status" value="1"/>
</dbReference>
<keyword evidence="6" id="KW-0811">Translocation</keyword>
<dbReference type="InterPro" id="IPR038506">
    <property type="entry name" value="GLE1-like_sf"/>
</dbReference>
<evidence type="ECO:0000256" key="8">
    <source>
        <dbReference type="ARBA" id="ARBA00023242"/>
    </source>
</evidence>
<reference evidence="12 13" key="1">
    <citation type="journal article" date="2020" name="ISME J.">
        <title>Uncovering the hidden diversity of litter-decomposition mechanisms in mushroom-forming fungi.</title>
        <authorList>
            <person name="Floudas D."/>
            <person name="Bentzer J."/>
            <person name="Ahren D."/>
            <person name="Johansson T."/>
            <person name="Persson P."/>
            <person name="Tunlid A."/>
        </authorList>
    </citation>
    <scope>NUCLEOTIDE SEQUENCE [LARGE SCALE GENOMIC DNA]</scope>
    <source>
        <strain evidence="12 13">CBS 101986</strain>
    </source>
</reference>
<dbReference type="GO" id="GO:0031369">
    <property type="term" value="F:translation initiation factor binding"/>
    <property type="evidence" value="ECO:0007669"/>
    <property type="project" value="TreeGrafter"/>
</dbReference>
<dbReference type="GO" id="GO:0000822">
    <property type="term" value="F:inositol hexakisphosphate binding"/>
    <property type="evidence" value="ECO:0007669"/>
    <property type="project" value="TreeGrafter"/>
</dbReference>
<dbReference type="AlphaFoldDB" id="A0A8H5ERL8"/>
<evidence type="ECO:0000313" key="12">
    <source>
        <dbReference type="EMBL" id="KAF5309867.1"/>
    </source>
</evidence>
<comment type="caution">
    <text evidence="12">The sequence shown here is derived from an EMBL/GenBank/DDBJ whole genome shotgun (WGS) entry which is preliminary data.</text>
</comment>
<feature type="compositionally biased region" description="Polar residues" evidence="11">
    <location>
        <begin position="454"/>
        <end position="463"/>
    </location>
</feature>
<keyword evidence="7" id="KW-0906">Nuclear pore complex</keyword>
<keyword evidence="4" id="KW-0509">mRNA transport</keyword>